<comment type="similarity">
    <text evidence="3 13">Belongs to the G-protein coupled receptor 1 family.</text>
</comment>
<evidence type="ECO:0000256" key="2">
    <source>
        <dbReference type="ARBA" id="ARBA00004651"/>
    </source>
</evidence>
<evidence type="ECO:0000256" key="4">
    <source>
        <dbReference type="ARBA" id="ARBA00022475"/>
    </source>
</evidence>
<dbReference type="Pfam" id="PF03402">
    <property type="entry name" value="V1R"/>
    <property type="match status" value="1"/>
</dbReference>
<feature type="transmembrane region" description="Helical" evidence="13">
    <location>
        <begin position="54"/>
        <end position="76"/>
    </location>
</feature>
<sequence length="362" mass="40344">METLANEKCMEGVFLNEEGISTVMSPVIQISFSCSTISPKYDSQDLPGMASRDVAVGVIVLSQTVLGILGNFSLLYHDAIVHFRGCRLKPPDLILRHLIVANTLTLLSRGIPHTSAVFGRKHLPSDIGCKVVFYVHRVARGMSFGAMCLLSILQAITISPRSFIWTDLKAKAPRYTGLSIYLCWTSHLLVNTVVVTYVTGKWSRVNITREKDLGYCSSTLLDKSTSTLFAVFLSPPSTLSFGLMVLASGYMVFILYRHNQQVRHMHRTSHPTRSSPECRASQKILALMSTFLSFYCLTAVLVTYQVTCRDPSWWLMNVTGLLHSCFPALSPFLLMSPDTSVARLCLACCRRTTQVPHRVRKP</sequence>
<name>A0A8D0X411_PIG</name>
<reference evidence="15" key="1">
    <citation type="submission" date="2025-08" db="UniProtKB">
        <authorList>
            <consortium name="Ensembl"/>
        </authorList>
    </citation>
    <scope>IDENTIFICATION</scope>
</reference>
<dbReference type="Gene3D" id="1.20.1070.10">
    <property type="entry name" value="Rhodopsin 7-helix transmembrane proteins"/>
    <property type="match status" value="1"/>
</dbReference>
<dbReference type="FunFam" id="1.20.1070.10:FF:000033">
    <property type="entry name" value="Vomeronasal type-1 receptor"/>
    <property type="match status" value="1"/>
</dbReference>
<feature type="transmembrane region" description="Helical" evidence="13">
    <location>
        <begin position="238"/>
        <end position="256"/>
    </location>
</feature>
<evidence type="ECO:0000256" key="13">
    <source>
        <dbReference type="RuleBase" id="RU364061"/>
    </source>
</evidence>
<comment type="function">
    <text evidence="1">Putative pheromone receptor.</text>
</comment>
<feature type="domain" description="G-protein coupled receptors family 1 profile" evidence="14">
    <location>
        <begin position="70"/>
        <end position="334"/>
    </location>
</feature>
<keyword evidence="10 13" id="KW-0675">Receptor</keyword>
<proteinExistence type="inferred from homology"/>
<protein>
    <recommendedName>
        <fullName evidence="13">Vomeronasal type-1 receptor</fullName>
    </recommendedName>
</protein>
<feature type="transmembrane region" description="Helical" evidence="13">
    <location>
        <begin position="313"/>
        <end position="334"/>
    </location>
</feature>
<evidence type="ECO:0000256" key="8">
    <source>
        <dbReference type="ARBA" id="ARBA00023040"/>
    </source>
</evidence>
<dbReference type="OrthoDB" id="9606139at2759"/>
<keyword evidence="5 13" id="KW-0589">Pheromone response</keyword>
<dbReference type="InterPro" id="IPR004072">
    <property type="entry name" value="Vmron_rcpt_1"/>
</dbReference>
<dbReference type="GO" id="GO:0005886">
    <property type="term" value="C:plasma membrane"/>
    <property type="evidence" value="ECO:0007669"/>
    <property type="project" value="UniProtKB-SubCell"/>
</dbReference>
<evidence type="ECO:0000256" key="11">
    <source>
        <dbReference type="ARBA" id="ARBA00023180"/>
    </source>
</evidence>
<evidence type="ECO:0000256" key="1">
    <source>
        <dbReference type="ARBA" id="ARBA00003878"/>
    </source>
</evidence>
<evidence type="ECO:0000256" key="10">
    <source>
        <dbReference type="ARBA" id="ARBA00023170"/>
    </source>
</evidence>
<keyword evidence="7 13" id="KW-1133">Transmembrane helix</keyword>
<evidence type="ECO:0000256" key="9">
    <source>
        <dbReference type="ARBA" id="ARBA00023136"/>
    </source>
</evidence>
<dbReference type="KEGG" id="ssc:110261370"/>
<keyword evidence="12 13" id="KW-0807">Transducer</keyword>
<evidence type="ECO:0000256" key="6">
    <source>
        <dbReference type="ARBA" id="ARBA00022692"/>
    </source>
</evidence>
<evidence type="ECO:0000256" key="3">
    <source>
        <dbReference type="ARBA" id="ARBA00010663"/>
    </source>
</evidence>
<evidence type="ECO:0000259" key="14">
    <source>
        <dbReference type="PROSITE" id="PS50262"/>
    </source>
</evidence>
<dbReference type="CDD" id="cd13949">
    <property type="entry name" value="7tm_V1R_pheromone"/>
    <property type="match status" value="1"/>
</dbReference>
<feature type="transmembrane region" description="Helical" evidence="13">
    <location>
        <begin position="178"/>
        <end position="198"/>
    </location>
</feature>
<dbReference type="SUPFAM" id="SSF81321">
    <property type="entry name" value="Family A G protein-coupled receptor-like"/>
    <property type="match status" value="1"/>
</dbReference>
<evidence type="ECO:0000256" key="5">
    <source>
        <dbReference type="ARBA" id="ARBA00022507"/>
    </source>
</evidence>
<dbReference type="Ensembl" id="ENSSSCT00030070433.1">
    <property type="protein sequence ID" value="ENSSSCP00030032126.1"/>
    <property type="gene ID" value="ENSSSCG00030050543.1"/>
</dbReference>
<dbReference type="Proteomes" id="UP000694570">
    <property type="component" value="Unplaced"/>
</dbReference>
<dbReference type="GO" id="GO:0019236">
    <property type="term" value="P:response to pheromone"/>
    <property type="evidence" value="ECO:0007669"/>
    <property type="project" value="UniProtKB-KW"/>
</dbReference>
<gene>
    <name evidence="15" type="primary">LOC110261370</name>
</gene>
<keyword evidence="8 13" id="KW-0297">G-protein coupled receptor</keyword>
<comment type="subcellular location">
    <subcellularLocation>
        <location evidence="2 13">Cell membrane</location>
        <topology evidence="2 13">Multi-pass membrane protein</topology>
    </subcellularLocation>
</comment>
<dbReference type="AlphaFoldDB" id="A0A8D0X411"/>
<dbReference type="RefSeq" id="XP_020953230.1">
    <property type="nucleotide sequence ID" value="XM_021097571.1"/>
</dbReference>
<keyword evidence="4 13" id="KW-1003">Cell membrane</keyword>
<feature type="transmembrane region" description="Helical" evidence="13">
    <location>
        <begin position="284"/>
        <end position="307"/>
    </location>
</feature>
<organism evidence="15 16">
    <name type="scientific">Sus scrofa</name>
    <name type="common">Pig</name>
    <dbReference type="NCBI Taxonomy" id="9823"/>
    <lineage>
        <taxon>Eukaryota</taxon>
        <taxon>Metazoa</taxon>
        <taxon>Chordata</taxon>
        <taxon>Craniata</taxon>
        <taxon>Vertebrata</taxon>
        <taxon>Euteleostomi</taxon>
        <taxon>Mammalia</taxon>
        <taxon>Eutheria</taxon>
        <taxon>Laurasiatheria</taxon>
        <taxon>Artiodactyla</taxon>
        <taxon>Suina</taxon>
        <taxon>Suidae</taxon>
        <taxon>Sus</taxon>
    </lineage>
</organism>
<keyword evidence="9 13" id="KW-0472">Membrane</keyword>
<feature type="transmembrane region" description="Helical" evidence="13">
    <location>
        <begin position="138"/>
        <end position="158"/>
    </location>
</feature>
<evidence type="ECO:0000256" key="7">
    <source>
        <dbReference type="ARBA" id="ARBA00022989"/>
    </source>
</evidence>
<dbReference type="PANTHER" id="PTHR24062">
    <property type="entry name" value="VOMERONASAL TYPE-1 RECEPTOR"/>
    <property type="match status" value="1"/>
</dbReference>
<dbReference type="GO" id="GO:0007606">
    <property type="term" value="P:sensory perception of chemical stimulus"/>
    <property type="evidence" value="ECO:0007669"/>
    <property type="project" value="UniProtKB-ARBA"/>
</dbReference>
<evidence type="ECO:0000256" key="12">
    <source>
        <dbReference type="ARBA" id="ARBA00023224"/>
    </source>
</evidence>
<evidence type="ECO:0000313" key="15">
    <source>
        <dbReference type="Ensembl" id="ENSSSCP00030032126.1"/>
    </source>
</evidence>
<evidence type="ECO:0000313" key="16">
    <source>
        <dbReference type="Proteomes" id="UP000694570"/>
    </source>
</evidence>
<dbReference type="GeneID" id="110261370"/>
<dbReference type="InterPro" id="IPR017452">
    <property type="entry name" value="GPCR_Rhodpsn_7TM"/>
</dbReference>
<dbReference type="GO" id="GO:0016503">
    <property type="term" value="F:pheromone receptor activity"/>
    <property type="evidence" value="ECO:0007669"/>
    <property type="project" value="InterPro"/>
</dbReference>
<accession>A0A8D0X411</accession>
<dbReference type="PROSITE" id="PS50262">
    <property type="entry name" value="G_PROTEIN_RECEP_F1_2"/>
    <property type="match status" value="1"/>
</dbReference>
<keyword evidence="6 13" id="KW-0812">Transmembrane</keyword>
<keyword evidence="11" id="KW-0325">Glycoprotein</keyword>
<dbReference type="PRINTS" id="PR01534">
    <property type="entry name" value="VOMERONASL1R"/>
</dbReference>